<evidence type="ECO:0000313" key="1">
    <source>
        <dbReference type="EMBL" id="CRY78488.1"/>
    </source>
</evidence>
<sequence length="421" mass="45720">MNEDTRTPGGTAVAQLAQRYRALVEHSPDAICVHDGDAIAYLNPAGVRLFAADAAEQVLGRPLSQFLIPEGAPPRTEPVRPAQRTLATLVRVDGVRVPVQAATVLTVWQGRRAYQVVLHDLSAQRAAEAARQRMERHFAAVVAQLEEGVVVIGRHGRIESINPAALRLFGCEGAELVGASYQALSLCMVDADGAPLAATAHPVARTMRTGEAVTGFVFGIDGHHRGRRWLAGNCRLLDPADRHSAVVASFTDITESRARHRRLRYQATHDDLTGLENRSTILARLERALADPSAEQVAAVLFVDLDRFKSVNDRLGHLAGDEVLRVTARRLRRAVRDRDPIGRLGGDEFLILLRGADVDLGAVLDRLHAVIAEPIRLPGHRIDLAASVGATRLRPGDRRTVTEVLHDADTAMYRAKAAESA</sequence>
<protein>
    <submittedName>
        <fullName evidence="1">Cyclic di-GMP phosphodiesterase Gmr</fullName>
        <ecNumber evidence="1">3.1.4.52</ecNumber>
    </submittedName>
</protein>
<dbReference type="EC" id="3.1.4.52" evidence="1"/>
<dbReference type="SUPFAM" id="SSF55073">
    <property type="entry name" value="Nucleotide cyclase"/>
    <property type="match status" value="1"/>
</dbReference>
<dbReference type="InterPro" id="IPR043128">
    <property type="entry name" value="Rev_trsase/Diguanyl_cyclase"/>
</dbReference>
<gene>
    <name evidence="1" type="primary">gmr_2</name>
    <name evidence="1" type="ORF">ERS450000_02953</name>
</gene>
<dbReference type="InterPro" id="IPR000160">
    <property type="entry name" value="GGDEF_dom"/>
</dbReference>
<organism evidence="1 2">
    <name type="scientific">Nocardia farcinica</name>
    <dbReference type="NCBI Taxonomy" id="37329"/>
    <lineage>
        <taxon>Bacteria</taxon>
        <taxon>Bacillati</taxon>
        <taxon>Actinomycetota</taxon>
        <taxon>Actinomycetes</taxon>
        <taxon>Mycobacteriales</taxon>
        <taxon>Nocardiaceae</taxon>
        <taxon>Nocardia</taxon>
    </lineage>
</organism>
<accession>A0A0H5NT67</accession>
<dbReference type="SUPFAM" id="SSF55785">
    <property type="entry name" value="PYP-like sensor domain (PAS domain)"/>
    <property type="match status" value="2"/>
</dbReference>
<dbReference type="NCBIfam" id="TIGR00254">
    <property type="entry name" value="GGDEF"/>
    <property type="match status" value="1"/>
</dbReference>
<dbReference type="InterPro" id="IPR052155">
    <property type="entry name" value="Biofilm_reg_signaling"/>
</dbReference>
<dbReference type="GO" id="GO:0071111">
    <property type="term" value="F:cyclic-guanylate-specific phosphodiesterase activity"/>
    <property type="evidence" value="ECO:0007669"/>
    <property type="project" value="UniProtKB-EC"/>
</dbReference>
<dbReference type="PROSITE" id="PS50887">
    <property type="entry name" value="GGDEF"/>
    <property type="match status" value="1"/>
</dbReference>
<name>A0A0H5NT67_NOCFR</name>
<dbReference type="PANTHER" id="PTHR44757">
    <property type="entry name" value="DIGUANYLATE CYCLASE DGCP"/>
    <property type="match status" value="1"/>
</dbReference>
<dbReference type="InterPro" id="IPR035965">
    <property type="entry name" value="PAS-like_dom_sf"/>
</dbReference>
<dbReference type="InterPro" id="IPR013656">
    <property type="entry name" value="PAS_4"/>
</dbReference>
<dbReference type="Gene3D" id="3.30.450.20">
    <property type="entry name" value="PAS domain"/>
    <property type="match status" value="2"/>
</dbReference>
<dbReference type="EMBL" id="LN868938">
    <property type="protein sequence ID" value="CRY78488.1"/>
    <property type="molecule type" value="Genomic_DNA"/>
</dbReference>
<dbReference type="SMART" id="SM00091">
    <property type="entry name" value="PAS"/>
    <property type="match status" value="2"/>
</dbReference>
<dbReference type="Proteomes" id="UP000057820">
    <property type="component" value="Chromosome 1"/>
</dbReference>
<reference evidence="2" key="1">
    <citation type="submission" date="2015-03" db="EMBL/GenBank/DDBJ databases">
        <authorList>
            <consortium name="Pathogen Informatics"/>
        </authorList>
    </citation>
    <scope>NUCLEOTIDE SEQUENCE [LARGE SCALE GENOMIC DNA]</scope>
    <source>
        <strain evidence="2">NCTC11134</strain>
    </source>
</reference>
<dbReference type="Pfam" id="PF08448">
    <property type="entry name" value="PAS_4"/>
    <property type="match status" value="1"/>
</dbReference>
<keyword evidence="1" id="KW-0378">Hydrolase</keyword>
<dbReference type="AlphaFoldDB" id="A0A0H5NT67"/>
<dbReference type="NCBIfam" id="TIGR00229">
    <property type="entry name" value="sensory_box"/>
    <property type="match status" value="2"/>
</dbReference>
<dbReference type="PANTHER" id="PTHR44757:SF2">
    <property type="entry name" value="BIOFILM ARCHITECTURE MAINTENANCE PROTEIN MBAA"/>
    <property type="match status" value="1"/>
</dbReference>
<dbReference type="InterPro" id="IPR000014">
    <property type="entry name" value="PAS"/>
</dbReference>
<dbReference type="Pfam" id="PF00990">
    <property type="entry name" value="GGDEF"/>
    <property type="match status" value="1"/>
</dbReference>
<dbReference type="CDD" id="cd01949">
    <property type="entry name" value="GGDEF"/>
    <property type="match status" value="1"/>
</dbReference>
<dbReference type="InterPro" id="IPR029787">
    <property type="entry name" value="Nucleotide_cyclase"/>
</dbReference>
<dbReference type="CDD" id="cd00130">
    <property type="entry name" value="PAS"/>
    <property type="match status" value="1"/>
</dbReference>
<dbReference type="Pfam" id="PF00989">
    <property type="entry name" value="PAS"/>
    <property type="match status" value="1"/>
</dbReference>
<dbReference type="PROSITE" id="PS50112">
    <property type="entry name" value="PAS"/>
    <property type="match status" value="1"/>
</dbReference>
<dbReference type="SMART" id="SM00267">
    <property type="entry name" value="GGDEF"/>
    <property type="match status" value="1"/>
</dbReference>
<dbReference type="RefSeq" id="WP_060592942.1">
    <property type="nucleotide sequence ID" value="NZ_CAACYE020000001.1"/>
</dbReference>
<proteinExistence type="predicted"/>
<dbReference type="InterPro" id="IPR013767">
    <property type="entry name" value="PAS_fold"/>
</dbReference>
<dbReference type="KEGG" id="nfr:ERS450000_02953"/>
<dbReference type="GO" id="GO:0006355">
    <property type="term" value="P:regulation of DNA-templated transcription"/>
    <property type="evidence" value="ECO:0007669"/>
    <property type="project" value="InterPro"/>
</dbReference>
<dbReference type="Gene3D" id="3.30.70.270">
    <property type="match status" value="1"/>
</dbReference>
<evidence type="ECO:0000313" key="2">
    <source>
        <dbReference type="Proteomes" id="UP000057820"/>
    </source>
</evidence>